<evidence type="ECO:0000313" key="8">
    <source>
        <dbReference type="EMBL" id="KAJ4455065.1"/>
    </source>
</evidence>
<keyword evidence="4" id="KW-0206">Cytoskeleton</keyword>
<evidence type="ECO:0000256" key="1">
    <source>
        <dbReference type="ARBA" id="ARBA00004430"/>
    </source>
</evidence>
<feature type="region of interest" description="Disordered" evidence="6">
    <location>
        <begin position="348"/>
        <end position="442"/>
    </location>
</feature>
<accession>A0ABQ8U6T1</accession>
<keyword evidence="3" id="KW-0969">Cilium</keyword>
<name>A0ABQ8U6T1_9EUKA</name>
<evidence type="ECO:0000256" key="7">
    <source>
        <dbReference type="SAM" id="SignalP"/>
    </source>
</evidence>
<protein>
    <submittedName>
        <fullName evidence="8">Radial spoke head protein 4 A</fullName>
    </submittedName>
</protein>
<feature type="compositionally biased region" description="Basic and acidic residues" evidence="6">
    <location>
        <begin position="424"/>
        <end position="441"/>
    </location>
</feature>
<proteinExistence type="predicted"/>
<keyword evidence="9" id="KW-1185">Reference proteome</keyword>
<evidence type="ECO:0000256" key="6">
    <source>
        <dbReference type="SAM" id="MobiDB-lite"/>
    </source>
</evidence>
<evidence type="ECO:0000256" key="4">
    <source>
        <dbReference type="ARBA" id="ARBA00023212"/>
    </source>
</evidence>
<evidence type="ECO:0000256" key="5">
    <source>
        <dbReference type="ARBA" id="ARBA00023273"/>
    </source>
</evidence>
<feature type="compositionally biased region" description="Acidic residues" evidence="6">
    <location>
        <begin position="381"/>
        <end position="395"/>
    </location>
</feature>
<dbReference type="CDD" id="cd22963">
    <property type="entry name" value="DD_CrRSP4-like"/>
    <property type="match status" value="1"/>
</dbReference>
<evidence type="ECO:0000313" key="9">
    <source>
        <dbReference type="Proteomes" id="UP001141327"/>
    </source>
</evidence>
<reference evidence="8" key="1">
    <citation type="journal article" date="2022" name="bioRxiv">
        <title>Genomics of Preaxostyla Flagellates Illuminates Evolutionary Transitions and the Path Towards Mitochondrial Loss.</title>
        <authorList>
            <person name="Novak L.V.F."/>
            <person name="Treitli S.C."/>
            <person name="Pyrih J."/>
            <person name="Halakuc P."/>
            <person name="Pipaliya S.V."/>
            <person name="Vacek V."/>
            <person name="Brzon O."/>
            <person name="Soukal P."/>
            <person name="Eme L."/>
            <person name="Dacks J.B."/>
            <person name="Karnkowska A."/>
            <person name="Elias M."/>
            <person name="Hampl V."/>
        </authorList>
    </citation>
    <scope>NUCLEOTIDE SEQUENCE</scope>
    <source>
        <strain evidence="8">RCP-MX</strain>
    </source>
</reference>
<dbReference type="InterPro" id="IPR006802">
    <property type="entry name" value="Radial_spoke"/>
</dbReference>
<feature type="compositionally biased region" description="Pro residues" evidence="6">
    <location>
        <begin position="268"/>
        <end position="283"/>
    </location>
</feature>
<organism evidence="8 9">
    <name type="scientific">Paratrimastix pyriformis</name>
    <dbReference type="NCBI Taxonomy" id="342808"/>
    <lineage>
        <taxon>Eukaryota</taxon>
        <taxon>Metamonada</taxon>
        <taxon>Preaxostyla</taxon>
        <taxon>Paratrimastigidae</taxon>
        <taxon>Paratrimastix</taxon>
    </lineage>
</organism>
<feature type="region of interest" description="Disordered" evidence="6">
    <location>
        <begin position="268"/>
        <end position="287"/>
    </location>
</feature>
<sequence length="561" mass="61501">MKASLILLFALLDLTLAAQRQPSACVGQCRVSFSVCLKELVEQCKMQCQGGDQAGVQKCIEQCVVQPVEQCLNELGMCGEGCCPGGIHRDRAWLGVWSRSAAERNGSPPSGGLASKEVFEFFLCFLLTHILRSYDLLFSLVLSKFENPAIMSFEESKAFLQSSDGNGVSLYDHLTEVLLRVLEEKPEHPLEAFEDIAREVKLAQKTDQTQSIIDQKVSASFPLSSFVNLNTPSHFGWFFLFLAFQPAALLLDCINAATSTATLSFLKKPPPAEGSDEPAPPANPDGVMRNTLADLAAYAQVGIGLSQDEAFRLVLSMKKLLETNPLKSVRFWGKVTGTEHNYLVVESEFKEGEGKEEPVEPDEPQVEEKPATPPPFRLAGEEAEIEAEAGDEDEAAAAAAAAAAAPAEPAPRDSDEPATPRPQATEEAKEIAKEEREEEHSPNQFTYWVCANAGDPWIRLPEVLPAQILAARLIRYHITGNLDAVVSKGYPFFPGKDAKTAGKERHYLRAQIARISATTILLPKEALQEALQVWLAIRQPLRTPPTSRRRSTRTPSCISRS</sequence>
<dbReference type="EMBL" id="JAPMOS010000121">
    <property type="protein sequence ID" value="KAJ4455065.1"/>
    <property type="molecule type" value="Genomic_DNA"/>
</dbReference>
<feature type="compositionally biased region" description="Basic and acidic residues" evidence="6">
    <location>
        <begin position="348"/>
        <end position="358"/>
    </location>
</feature>
<comment type="subcellular location">
    <subcellularLocation>
        <location evidence="1">Cytoplasm</location>
        <location evidence="1">Cytoskeleton</location>
        <location evidence="1">Cilium axoneme</location>
    </subcellularLocation>
</comment>
<evidence type="ECO:0000256" key="2">
    <source>
        <dbReference type="ARBA" id="ARBA00022490"/>
    </source>
</evidence>
<evidence type="ECO:0000256" key="3">
    <source>
        <dbReference type="ARBA" id="ARBA00023069"/>
    </source>
</evidence>
<dbReference type="Proteomes" id="UP001141327">
    <property type="component" value="Unassembled WGS sequence"/>
</dbReference>
<dbReference type="Pfam" id="PF04712">
    <property type="entry name" value="Radial_spoke"/>
    <property type="match status" value="2"/>
</dbReference>
<gene>
    <name evidence="8" type="ORF">PAPYR_10039</name>
</gene>
<feature type="chain" id="PRO_5046261024" evidence="7">
    <location>
        <begin position="18"/>
        <end position="561"/>
    </location>
</feature>
<keyword evidence="7" id="KW-0732">Signal</keyword>
<keyword evidence="2" id="KW-0963">Cytoplasm</keyword>
<dbReference type="PANTHER" id="PTHR13159">
    <property type="entry name" value="RADIAL SPOKEHEAD-RELATED"/>
    <property type="match status" value="1"/>
</dbReference>
<feature type="compositionally biased region" description="Low complexity" evidence="6">
    <location>
        <begin position="396"/>
        <end position="407"/>
    </location>
</feature>
<comment type="caution">
    <text evidence="8">The sequence shown here is derived from an EMBL/GenBank/DDBJ whole genome shotgun (WGS) entry which is preliminary data.</text>
</comment>
<feature type="signal peptide" evidence="7">
    <location>
        <begin position="1"/>
        <end position="17"/>
    </location>
</feature>
<dbReference type="PANTHER" id="PTHR13159:SF0">
    <property type="entry name" value="RADIAL SPOKE HEAD 6 HOMOLOG A"/>
    <property type="match status" value="1"/>
</dbReference>
<keyword evidence="5" id="KW-0966">Cell projection</keyword>